<dbReference type="SUPFAM" id="SSF52058">
    <property type="entry name" value="L domain-like"/>
    <property type="match status" value="1"/>
</dbReference>
<dbReference type="FunFam" id="3.80.10.10:FF:000716">
    <property type="entry name" value="LRR receptor-like serine/threonine-protein kinase GSO1"/>
    <property type="match status" value="1"/>
</dbReference>
<keyword evidence="7" id="KW-1133">Transmembrane helix</keyword>
<dbReference type="InterPro" id="IPR032675">
    <property type="entry name" value="LRR_dom_sf"/>
</dbReference>
<dbReference type="FunFam" id="3.80.10.10:FF:000299">
    <property type="entry name" value="Piriformospora indica-insensitive protein 2"/>
    <property type="match status" value="1"/>
</dbReference>
<dbReference type="Pfam" id="PF08263">
    <property type="entry name" value="LRRNT_2"/>
    <property type="match status" value="1"/>
</dbReference>
<accession>A0A2P5X6F7</accession>
<keyword evidence="4" id="KW-0812">Transmembrane</keyword>
<evidence type="ECO:0000256" key="9">
    <source>
        <dbReference type="SAM" id="SignalP"/>
    </source>
</evidence>
<dbReference type="InterPro" id="IPR053211">
    <property type="entry name" value="DNA_repair-toleration"/>
</dbReference>
<keyword evidence="3" id="KW-0433">Leucine-rich repeat</keyword>
<dbReference type="Proteomes" id="UP000239757">
    <property type="component" value="Unassembled WGS sequence"/>
</dbReference>
<dbReference type="EMBL" id="KZ665566">
    <property type="protein sequence ID" value="PPR98906.1"/>
    <property type="molecule type" value="Genomic_DNA"/>
</dbReference>
<organism evidence="12 13">
    <name type="scientific">Gossypium barbadense</name>
    <name type="common">Sea Island cotton</name>
    <name type="synonym">Hibiscus barbadensis</name>
    <dbReference type="NCBI Taxonomy" id="3634"/>
    <lineage>
        <taxon>Eukaryota</taxon>
        <taxon>Viridiplantae</taxon>
        <taxon>Streptophyta</taxon>
        <taxon>Embryophyta</taxon>
        <taxon>Tracheophyta</taxon>
        <taxon>Spermatophyta</taxon>
        <taxon>Magnoliopsida</taxon>
        <taxon>eudicotyledons</taxon>
        <taxon>Gunneridae</taxon>
        <taxon>Pentapetalae</taxon>
        <taxon>rosids</taxon>
        <taxon>malvids</taxon>
        <taxon>Malvales</taxon>
        <taxon>Malvaceae</taxon>
        <taxon>Malvoideae</taxon>
        <taxon>Gossypium</taxon>
    </lineage>
</organism>
<evidence type="ECO:0000256" key="7">
    <source>
        <dbReference type="ARBA" id="ARBA00022989"/>
    </source>
</evidence>
<evidence type="ECO:0000313" key="12">
    <source>
        <dbReference type="EMBL" id="PPR98906.1"/>
    </source>
</evidence>
<dbReference type="GO" id="GO:0005886">
    <property type="term" value="C:plasma membrane"/>
    <property type="evidence" value="ECO:0007669"/>
    <property type="project" value="UniProtKB-SubCell"/>
</dbReference>
<gene>
    <name evidence="12" type="ORF">GOBAR_AA21749</name>
</gene>
<dbReference type="OrthoDB" id="1394818at2759"/>
<evidence type="ECO:0000313" key="13">
    <source>
        <dbReference type="Proteomes" id="UP000239757"/>
    </source>
</evidence>
<dbReference type="InterPro" id="IPR013210">
    <property type="entry name" value="LRR_N_plant-typ"/>
</dbReference>
<dbReference type="SMART" id="SM00369">
    <property type="entry name" value="LRR_TYP"/>
    <property type="match status" value="8"/>
</dbReference>
<keyword evidence="8" id="KW-0472">Membrane</keyword>
<reference evidence="12 13" key="1">
    <citation type="submission" date="2015-01" db="EMBL/GenBank/DDBJ databases">
        <title>Genome of allotetraploid Gossypium barbadense reveals genomic plasticity and fiber elongation in cotton evolution.</title>
        <authorList>
            <person name="Chen X."/>
            <person name="Liu X."/>
            <person name="Zhao B."/>
            <person name="Zheng H."/>
            <person name="Hu Y."/>
            <person name="Lu G."/>
            <person name="Yang C."/>
            <person name="Chen J."/>
            <person name="Shan C."/>
            <person name="Zhang L."/>
            <person name="Zhou Y."/>
            <person name="Wang L."/>
            <person name="Guo W."/>
            <person name="Bai Y."/>
            <person name="Ruan J."/>
            <person name="Shangguan X."/>
            <person name="Mao Y."/>
            <person name="Jiang J."/>
            <person name="Zhu Y."/>
            <person name="Lei J."/>
            <person name="Kang H."/>
            <person name="Chen S."/>
            <person name="He X."/>
            <person name="Wang R."/>
            <person name="Wang Y."/>
            <person name="Chen J."/>
            <person name="Wang L."/>
            <person name="Yu S."/>
            <person name="Wang B."/>
            <person name="Wei J."/>
            <person name="Song S."/>
            <person name="Lu X."/>
            <person name="Gao Z."/>
            <person name="Gu W."/>
            <person name="Deng X."/>
            <person name="Ma D."/>
            <person name="Wang S."/>
            <person name="Liang W."/>
            <person name="Fang L."/>
            <person name="Cai C."/>
            <person name="Zhu X."/>
            <person name="Zhou B."/>
            <person name="Zhang Y."/>
            <person name="Chen Z."/>
            <person name="Xu S."/>
            <person name="Zhu R."/>
            <person name="Wang S."/>
            <person name="Zhang T."/>
            <person name="Zhao G."/>
        </authorList>
    </citation>
    <scope>NUCLEOTIDE SEQUENCE [LARGE SCALE GENOMIC DNA]</scope>
    <source>
        <strain evidence="13">cv. Xinhai21</strain>
        <tissue evidence="12">Leaf</tissue>
    </source>
</reference>
<protein>
    <submittedName>
        <fullName evidence="12">Uncharacterized protein</fullName>
    </submittedName>
</protein>
<keyword evidence="5 9" id="KW-0732">Signal</keyword>
<dbReference type="InterPro" id="IPR001611">
    <property type="entry name" value="Leu-rich_rpt"/>
</dbReference>
<feature type="chain" id="PRO_5015129004" evidence="9">
    <location>
        <begin position="26"/>
        <end position="683"/>
    </location>
</feature>
<evidence type="ECO:0000256" key="4">
    <source>
        <dbReference type="ARBA" id="ARBA00022692"/>
    </source>
</evidence>
<feature type="signal peptide" evidence="9">
    <location>
        <begin position="1"/>
        <end position="25"/>
    </location>
</feature>
<feature type="domain" description="Leucine-rich repeat-containing N-terminal plant-type" evidence="10">
    <location>
        <begin position="31"/>
        <end position="71"/>
    </location>
</feature>
<dbReference type="AlphaFoldDB" id="A0A2P5X6F7"/>
<dbReference type="Pfam" id="PF00560">
    <property type="entry name" value="LRR_1"/>
    <property type="match status" value="4"/>
</dbReference>
<dbReference type="InterPro" id="IPR055414">
    <property type="entry name" value="LRR_R13L4/SHOC2-like"/>
</dbReference>
<dbReference type="InterPro" id="IPR003591">
    <property type="entry name" value="Leu-rich_rpt_typical-subtyp"/>
</dbReference>
<evidence type="ECO:0000259" key="11">
    <source>
        <dbReference type="Pfam" id="PF23598"/>
    </source>
</evidence>
<evidence type="ECO:0000256" key="3">
    <source>
        <dbReference type="ARBA" id="ARBA00022614"/>
    </source>
</evidence>
<keyword evidence="2" id="KW-1003">Cell membrane</keyword>
<evidence type="ECO:0000259" key="10">
    <source>
        <dbReference type="Pfam" id="PF08263"/>
    </source>
</evidence>
<feature type="domain" description="Disease resistance R13L4/SHOC-2-like LRR" evidence="11">
    <location>
        <begin position="97"/>
        <end position="209"/>
    </location>
</feature>
<evidence type="ECO:0000256" key="1">
    <source>
        <dbReference type="ARBA" id="ARBA00004236"/>
    </source>
</evidence>
<sequence>MQLLKWVLNLLLVCSMLQVFPLPLAQTICSEADRAALLGFKAKILKDSTDSLSSWVGKDCCGGDWEGVGCNPTGRVNTLALQRPERDSTLYMKGTLSSSLGSLQFLEVLVISGMKFITGPIPESLSNLSRLKQLVLEDNSLQGNIPSGLGRLSFLQTLSLAGNHFNGVVPLSLGNLRNLVMLNLGRNSLTGSIPSSFKNLVHLQSFDLSFNLLSGFVPEILGQFHNITFIDLSNNQLSGHLPVSLFKLVTLSDLSLSHNQLTGSIPEQVGNLKSLTSLSLSHNKLIGPIPASISRLQKLWSLNLSRNGFSNPLPAISSKGVPSLLSIDLSFNNLSLGTVPNWIMDRQLSDVNLASCKLRGAFPKFRPDSLSSIDLSSNLLTGTISTHFTNMTSLQKLKLSNNQLKFDLSELKVPDGISSIDLHSNQVFGLGTVPNWIMDRQLSDVNLASCKLRGAFPKFRPDSLSSIDLSSNLLTGTISTHFTNMTSLQKLKLSNNQLKFDLSELKVPDGISSIDLHSNQVFGSLSSILNNRTSSFLEVIDVSNNLISGTIPEFTEGLSFKVLNIGSNKIAGQIPSSISNLIELERLDISRNQITGTIPASLGQVVKLQWLDLSINRLTGKIPTSLLGIHSLRHANFRANRLCGEIPQGRPYNIFPASTYAYNLCLCGKPLQPCKGKKQEMVQ</sequence>
<dbReference type="Pfam" id="PF13855">
    <property type="entry name" value="LRR_8"/>
    <property type="match status" value="2"/>
</dbReference>
<name>A0A2P5X6F7_GOSBA</name>
<dbReference type="PRINTS" id="PR00019">
    <property type="entry name" value="LEURICHRPT"/>
</dbReference>
<dbReference type="Gene3D" id="3.80.10.10">
    <property type="entry name" value="Ribonuclease Inhibitor"/>
    <property type="match status" value="3"/>
</dbReference>
<comment type="subcellular location">
    <subcellularLocation>
        <location evidence="1">Cell membrane</location>
    </subcellularLocation>
</comment>
<evidence type="ECO:0000256" key="5">
    <source>
        <dbReference type="ARBA" id="ARBA00022729"/>
    </source>
</evidence>
<proteinExistence type="predicted"/>
<dbReference type="Pfam" id="PF23598">
    <property type="entry name" value="LRR_14"/>
    <property type="match status" value="1"/>
</dbReference>
<dbReference type="FunFam" id="3.80.10.10:FF:000400">
    <property type="entry name" value="Nuclear pore complex protein NUP107"/>
    <property type="match status" value="1"/>
</dbReference>
<evidence type="ECO:0000256" key="2">
    <source>
        <dbReference type="ARBA" id="ARBA00022475"/>
    </source>
</evidence>
<evidence type="ECO:0000256" key="8">
    <source>
        <dbReference type="ARBA" id="ARBA00023136"/>
    </source>
</evidence>
<keyword evidence="6" id="KW-0677">Repeat</keyword>
<dbReference type="PANTHER" id="PTHR48060:SF21">
    <property type="entry name" value="L DOMAIN-LIKE PROTEIN"/>
    <property type="match status" value="1"/>
</dbReference>
<dbReference type="PANTHER" id="PTHR48060">
    <property type="entry name" value="DNA DAMAGE-REPAIR/TOLERATION PROTEIN DRT100"/>
    <property type="match status" value="1"/>
</dbReference>
<evidence type="ECO:0000256" key="6">
    <source>
        <dbReference type="ARBA" id="ARBA00022737"/>
    </source>
</evidence>
<dbReference type="SUPFAM" id="SSF52047">
    <property type="entry name" value="RNI-like"/>
    <property type="match status" value="1"/>
</dbReference>